<feature type="region of interest" description="Disordered" evidence="3">
    <location>
        <begin position="458"/>
        <end position="542"/>
    </location>
</feature>
<dbReference type="GO" id="GO:0009707">
    <property type="term" value="C:chloroplast outer membrane"/>
    <property type="evidence" value="ECO:0007669"/>
    <property type="project" value="TreeGrafter"/>
</dbReference>
<protein>
    <recommendedName>
        <fullName evidence="7">Protein CHUP1, chloroplastic</fullName>
    </recommendedName>
</protein>
<dbReference type="Proteomes" id="UP000825935">
    <property type="component" value="Chromosome 25"/>
</dbReference>
<dbReference type="OrthoDB" id="1917273at2759"/>
<feature type="coiled-coil region" evidence="2">
    <location>
        <begin position="180"/>
        <end position="280"/>
    </location>
</feature>
<keyword evidence="6" id="KW-1185">Reference proteome</keyword>
<feature type="coiled-coil region" evidence="2">
    <location>
        <begin position="309"/>
        <end position="390"/>
    </location>
</feature>
<feature type="compositionally biased region" description="Basic and acidic residues" evidence="3">
    <location>
        <begin position="696"/>
        <end position="715"/>
    </location>
</feature>
<dbReference type="EMBL" id="CM035430">
    <property type="protein sequence ID" value="KAH7297908.1"/>
    <property type="molecule type" value="Genomic_DNA"/>
</dbReference>
<feature type="compositionally biased region" description="Polar residues" evidence="3">
    <location>
        <begin position="466"/>
        <end position="475"/>
    </location>
</feature>
<evidence type="ECO:0000313" key="6">
    <source>
        <dbReference type="Proteomes" id="UP000825935"/>
    </source>
</evidence>
<dbReference type="EMBL" id="CM035430">
    <property type="protein sequence ID" value="KAH7297905.1"/>
    <property type="molecule type" value="Genomic_DNA"/>
</dbReference>
<evidence type="ECO:0000256" key="2">
    <source>
        <dbReference type="SAM" id="Coils"/>
    </source>
</evidence>
<dbReference type="GO" id="GO:0009902">
    <property type="term" value="P:chloroplast relocation"/>
    <property type="evidence" value="ECO:0007669"/>
    <property type="project" value="TreeGrafter"/>
</dbReference>
<feature type="region of interest" description="Disordered" evidence="3">
    <location>
        <begin position="652"/>
        <end position="783"/>
    </location>
</feature>
<sequence>MIVRVAFAVTCSLAAVTLAQLRGKRPLKQPDPPPEDEVFDGDGKEIYTYADAADASKGDEEDVKRISITILAPSPALSSKSFQDSEHLLLPEIDDLFQGGTVEFPSDSERSVKFRGERSRPKYDSDDSIDSRRYDSNSEDDEALDIFESLASSRKKLVVGPEGLNDDSDMTIVVSDSVELAQLKALVSELQQKEVRLEAELLEYYGIKEQERGHHLELERQLRRKNAEIEKLNGKLKALEDQIKKLSDELAERENLRKELDAARAKIKDLQRTIQSDAGQTKAQLLVLKQQVATLQDREQESSKRDFELEKKLQTLKELEVEVVELRRTSKELQHQKRELTVQLAAAEAKITELSNMTESDVVARVQLEVTALQQANDDLSKQVEGLQMNRFSEVEELVYLRWVNACLRYELRNYQAPPGKFTALDLGKNLSPRSQEKAKQLMMEYAGPDLLAAKMREQSERDFDSVSSVPSTPSEYDFDEASESQSHFTRQSSSKKPGLLKKLRKWGRNKDESQMSPASSFDSRSSPSHRHSSARGPLESIMLRNNSDAVAITTYGTNEIESARFSNADSGAFEESLGKLTPIKTRQNVDMSDDDVAASFQLMAKSVAGVLEDKYPAFKDRHKLALAREKTIKEKADQARAEKFKPEPYVPGKLENKFSDRAERKVSENKFVPGKLPESLKMPQRGADIVAAHDQNPERPEVQKIKFSEVEKRAPRVARPPPRASTKGLTPGNAPTKATGSAGPGAPPPPPPPPPRAPGAPPPPPPPPGSLKPQGAGGDKVQRAPEVVEFYQSLMRREAKNSAGLGASDVNVSDARNNLIGEIENRSAFLLAVKADVETQGEFVESLAAEVRAAAYHDIQDVVAFVSWLDEELSFLVDERAVLKHFDWPESKADALREAAFEYQDLKKLEEEVANFRDDPQLQCERALKRMLALLEKVESSVYALLRTRDMAVARYKEFNIPTQWMLDSGLVGKIKLATVQLARKYMKRVAAELDESDTSPAQDPQREFLLLQGVRFAFRVHQFAGGFDAESMKTFEELRDRIRASSEQVQPESSTEQV</sequence>
<evidence type="ECO:0008006" key="7">
    <source>
        <dbReference type="Google" id="ProtNLM"/>
    </source>
</evidence>
<name>A0A8T2RQW0_CERRI</name>
<feature type="chain" id="PRO_5036275848" description="Protein CHUP1, chloroplastic" evidence="4">
    <location>
        <begin position="20"/>
        <end position="1060"/>
    </location>
</feature>
<feature type="compositionally biased region" description="Basic and acidic residues" evidence="3">
    <location>
        <begin position="107"/>
        <end position="136"/>
    </location>
</feature>
<dbReference type="PANTHER" id="PTHR31342:SF7">
    <property type="entry name" value="PROTEIN CHUP1, CHLOROPLASTIC"/>
    <property type="match status" value="1"/>
</dbReference>
<accession>A0A8T2RQW0</accession>
<dbReference type="PANTHER" id="PTHR31342">
    <property type="entry name" value="PROTEIN CHUP1, CHLOROPLASTIC"/>
    <property type="match status" value="1"/>
</dbReference>
<feature type="compositionally biased region" description="Pro residues" evidence="3">
    <location>
        <begin position="746"/>
        <end position="771"/>
    </location>
</feature>
<feature type="compositionally biased region" description="Basic and acidic residues" evidence="3">
    <location>
        <begin position="655"/>
        <end position="669"/>
    </location>
</feature>
<dbReference type="AlphaFoldDB" id="A0A8T2RQW0"/>
<evidence type="ECO:0000313" key="5">
    <source>
        <dbReference type="EMBL" id="KAH7297908.1"/>
    </source>
</evidence>
<organism evidence="5 6">
    <name type="scientific">Ceratopteris richardii</name>
    <name type="common">Triangle waterfern</name>
    <dbReference type="NCBI Taxonomy" id="49495"/>
    <lineage>
        <taxon>Eukaryota</taxon>
        <taxon>Viridiplantae</taxon>
        <taxon>Streptophyta</taxon>
        <taxon>Embryophyta</taxon>
        <taxon>Tracheophyta</taxon>
        <taxon>Polypodiopsida</taxon>
        <taxon>Polypodiidae</taxon>
        <taxon>Polypodiales</taxon>
        <taxon>Pteridineae</taxon>
        <taxon>Pteridaceae</taxon>
        <taxon>Parkerioideae</taxon>
        <taxon>Ceratopteris</taxon>
    </lineage>
</organism>
<feature type="compositionally biased region" description="Low complexity" evidence="3">
    <location>
        <begin position="517"/>
        <end position="527"/>
    </location>
</feature>
<feature type="region of interest" description="Disordered" evidence="3">
    <location>
        <begin position="106"/>
        <end position="137"/>
    </location>
</feature>
<evidence type="ECO:0000256" key="3">
    <source>
        <dbReference type="SAM" id="MobiDB-lite"/>
    </source>
</evidence>
<keyword evidence="4" id="KW-0732">Signal</keyword>
<dbReference type="InterPro" id="IPR040265">
    <property type="entry name" value="CHUP1/IPGA1-like"/>
</dbReference>
<reference evidence="5" key="1">
    <citation type="submission" date="2021-08" db="EMBL/GenBank/DDBJ databases">
        <title>WGS assembly of Ceratopteris richardii.</title>
        <authorList>
            <person name="Marchant D.B."/>
            <person name="Chen G."/>
            <person name="Jenkins J."/>
            <person name="Shu S."/>
            <person name="Leebens-Mack J."/>
            <person name="Grimwood J."/>
            <person name="Schmutz J."/>
            <person name="Soltis P."/>
            <person name="Soltis D."/>
            <person name="Chen Z.-H."/>
        </authorList>
    </citation>
    <scope>NUCLEOTIDE SEQUENCE</scope>
    <source>
        <strain evidence="5">Whitten #5841</strain>
        <tissue evidence="5">Leaf</tissue>
    </source>
</reference>
<evidence type="ECO:0000256" key="4">
    <source>
        <dbReference type="SAM" id="SignalP"/>
    </source>
</evidence>
<feature type="signal peptide" evidence="4">
    <location>
        <begin position="1"/>
        <end position="19"/>
    </location>
</feature>
<comment type="caution">
    <text evidence="5">The sequence shown here is derived from an EMBL/GenBank/DDBJ whole genome shotgun (WGS) entry which is preliminary data.</text>
</comment>
<feature type="compositionally biased region" description="Basic residues" evidence="3">
    <location>
        <begin position="499"/>
        <end position="508"/>
    </location>
</feature>
<evidence type="ECO:0000256" key="1">
    <source>
        <dbReference type="ARBA" id="ARBA00023054"/>
    </source>
</evidence>
<proteinExistence type="predicted"/>
<dbReference type="OMA" id="NLQCDAA"/>
<gene>
    <name evidence="5" type="ORF">KP509_25G018000</name>
</gene>
<keyword evidence="1 2" id="KW-0175">Coiled coil</keyword>
<feature type="coiled-coil region" evidence="2">
    <location>
        <begin position="893"/>
        <end position="920"/>
    </location>
</feature>